<gene>
    <name evidence="1" type="ORF">NYM_LOCUS21010</name>
</gene>
<dbReference type="CDD" id="cd07821">
    <property type="entry name" value="PYR_PYL_RCAR_like"/>
    <property type="match status" value="1"/>
</dbReference>
<evidence type="ECO:0000313" key="1">
    <source>
        <dbReference type="EMBL" id="VVW46968.1"/>
    </source>
</evidence>
<sequence>MAEEMQQQQDMYEGKVKATIKEATADQVWPLLADFCGIHRWMPSVETRLDVGVAGEIGCVRHCATKDLSPVNGESVGWARERLTSIDHASRKLSYVVVDNNIGWRHYKAEWEVVDEEDAGGCRVEWSFRMEPDEEWGEKPLGPLVASALETIARAINEEFLARDDGGQGRYAVDERQ</sequence>
<dbReference type="InterPro" id="IPR023393">
    <property type="entry name" value="START-like_dom_sf"/>
</dbReference>
<dbReference type="InterPro" id="IPR053249">
    <property type="entry name" value="LFS"/>
</dbReference>
<name>A0A5K1E476_9MAGN</name>
<dbReference type="Gramene" id="NC6G0039900.1">
    <property type="protein sequence ID" value="NC6G0039900.1:cds"/>
    <property type="gene ID" value="NC6G0039900"/>
</dbReference>
<dbReference type="Gene3D" id="3.30.530.20">
    <property type="match status" value="1"/>
</dbReference>
<dbReference type="OrthoDB" id="1592664at2759"/>
<dbReference type="AlphaFoldDB" id="A0A5K1E476"/>
<dbReference type="PANTHER" id="PTHR33789">
    <property type="entry name" value="LACHRYMATORY-FACTOR SYNTHASE"/>
    <property type="match status" value="1"/>
</dbReference>
<dbReference type="Pfam" id="PF10604">
    <property type="entry name" value="Polyketide_cyc2"/>
    <property type="match status" value="1"/>
</dbReference>
<dbReference type="OMA" id="WKGKAIA"/>
<dbReference type="SUPFAM" id="SSF55961">
    <property type="entry name" value="Bet v1-like"/>
    <property type="match status" value="1"/>
</dbReference>
<dbReference type="PANTHER" id="PTHR33789:SF11">
    <property type="entry name" value="OS05G0202300 PROTEIN"/>
    <property type="match status" value="1"/>
</dbReference>
<organism evidence="1">
    <name type="scientific">Nymphaea colorata</name>
    <name type="common">pocket water lily</name>
    <dbReference type="NCBI Taxonomy" id="210225"/>
    <lineage>
        <taxon>Eukaryota</taxon>
        <taxon>Viridiplantae</taxon>
        <taxon>Streptophyta</taxon>
        <taxon>Embryophyta</taxon>
        <taxon>Tracheophyta</taxon>
        <taxon>Spermatophyta</taxon>
        <taxon>Magnoliopsida</taxon>
        <taxon>Nymphaeales</taxon>
        <taxon>Nymphaeaceae</taxon>
        <taxon>Nymphaea</taxon>
    </lineage>
</organism>
<dbReference type="EMBL" id="LR721784">
    <property type="protein sequence ID" value="VVW46968.1"/>
    <property type="molecule type" value="Genomic_DNA"/>
</dbReference>
<evidence type="ECO:0008006" key="2">
    <source>
        <dbReference type="Google" id="ProtNLM"/>
    </source>
</evidence>
<dbReference type="InterPro" id="IPR019587">
    <property type="entry name" value="Polyketide_cyclase/dehydratase"/>
</dbReference>
<protein>
    <recommendedName>
        <fullName evidence="2">Coenzyme Q-binding protein COQ10 START domain-containing protein</fullName>
    </recommendedName>
</protein>
<accession>A0A5K1E476</accession>
<reference evidence="1" key="1">
    <citation type="submission" date="2019-09" db="EMBL/GenBank/DDBJ databases">
        <authorList>
            <person name="Zhang L."/>
        </authorList>
    </citation>
    <scope>NUCLEOTIDE SEQUENCE</scope>
</reference>
<proteinExistence type="predicted"/>